<comment type="pathway">
    <text evidence="3">Cell wall biogenesis; peptidoglycan biosynthesis.</text>
</comment>
<evidence type="ECO:0000256" key="5">
    <source>
        <dbReference type="ARBA" id="ARBA00007739"/>
    </source>
</evidence>
<keyword evidence="8" id="KW-0121">Carboxypeptidase</keyword>
<evidence type="ECO:0000256" key="20">
    <source>
        <dbReference type="ARBA" id="ARBA00023268"/>
    </source>
</evidence>
<dbReference type="FunFam" id="1.10.3810.10:FF:000001">
    <property type="entry name" value="Penicillin-binding protein 1A"/>
    <property type="match status" value="1"/>
</dbReference>
<keyword evidence="10 30" id="KW-0328">Glycosyltransferase</keyword>
<dbReference type="Gene3D" id="3.40.710.10">
    <property type="entry name" value="DD-peptidase/beta-lactamase superfamily"/>
    <property type="match status" value="2"/>
</dbReference>
<evidence type="ECO:0000313" key="31">
    <source>
        <dbReference type="Proteomes" id="UP000579281"/>
    </source>
</evidence>
<dbReference type="NCBIfam" id="TIGR02074">
    <property type="entry name" value="PBP_1a_fam"/>
    <property type="match status" value="1"/>
</dbReference>
<evidence type="ECO:0000256" key="19">
    <source>
        <dbReference type="ARBA" id="ARBA00023251"/>
    </source>
</evidence>
<dbReference type="GO" id="GO:0006508">
    <property type="term" value="P:proteolysis"/>
    <property type="evidence" value="ECO:0007669"/>
    <property type="project" value="UniProtKB-KW"/>
</dbReference>
<evidence type="ECO:0000256" key="18">
    <source>
        <dbReference type="ARBA" id="ARBA00023136"/>
    </source>
</evidence>
<evidence type="ECO:0000256" key="2">
    <source>
        <dbReference type="ARBA" id="ARBA00004401"/>
    </source>
</evidence>
<keyword evidence="13 30" id="KW-0378">Hydrolase</keyword>
<evidence type="ECO:0000256" key="14">
    <source>
        <dbReference type="ARBA" id="ARBA00022960"/>
    </source>
</evidence>
<dbReference type="EMBL" id="JACHEN010000011">
    <property type="protein sequence ID" value="MBB6216021.1"/>
    <property type="molecule type" value="Genomic_DNA"/>
</dbReference>
<comment type="catalytic activity">
    <reaction evidence="24">
        <text>[GlcNAc-(1-&gt;4)-Mur2Ac(oyl-L-Ala-gamma-D-Glu-L-Lys-D-Ala-D-Ala)](n)-di-trans,octa-cis-undecaprenyl diphosphate + beta-D-GlcNAc-(1-&gt;4)-Mur2Ac(oyl-L-Ala-gamma-D-Glu-L-Lys-D-Ala-D-Ala)-di-trans,octa-cis-undecaprenyl diphosphate = [GlcNAc-(1-&gt;4)-Mur2Ac(oyl-L-Ala-gamma-D-Glu-L-Lys-D-Ala-D-Ala)](n+1)-di-trans,octa-cis-undecaprenyl diphosphate + di-trans,octa-cis-undecaprenyl diphosphate + H(+)</text>
        <dbReference type="Rhea" id="RHEA:23708"/>
        <dbReference type="Rhea" id="RHEA-COMP:9602"/>
        <dbReference type="Rhea" id="RHEA-COMP:9603"/>
        <dbReference type="ChEBI" id="CHEBI:15378"/>
        <dbReference type="ChEBI" id="CHEBI:58405"/>
        <dbReference type="ChEBI" id="CHEBI:60033"/>
        <dbReference type="ChEBI" id="CHEBI:78435"/>
        <dbReference type="EC" id="2.4.99.28"/>
    </reaction>
</comment>
<evidence type="ECO:0000256" key="15">
    <source>
        <dbReference type="ARBA" id="ARBA00022968"/>
    </source>
</evidence>
<dbReference type="PANTHER" id="PTHR32282">
    <property type="entry name" value="BINDING PROTEIN TRANSPEPTIDASE, PUTATIVE-RELATED"/>
    <property type="match status" value="1"/>
</dbReference>
<dbReference type="GO" id="GO:0009252">
    <property type="term" value="P:peptidoglycan biosynthetic process"/>
    <property type="evidence" value="ECO:0007669"/>
    <property type="project" value="UniProtKB-UniPathway"/>
</dbReference>
<dbReference type="GO" id="GO:0008658">
    <property type="term" value="F:penicillin binding"/>
    <property type="evidence" value="ECO:0007669"/>
    <property type="project" value="InterPro"/>
</dbReference>
<name>A0A841KRN6_9FIRM</name>
<comment type="caution">
    <text evidence="30">The sequence shown here is derived from an EMBL/GenBank/DDBJ whole genome shotgun (WGS) entry which is preliminary data.</text>
</comment>
<dbReference type="GO" id="GO:0005886">
    <property type="term" value="C:plasma membrane"/>
    <property type="evidence" value="ECO:0007669"/>
    <property type="project" value="UniProtKB-SubCell"/>
</dbReference>
<feature type="transmembrane region" description="Helical" evidence="27">
    <location>
        <begin position="21"/>
        <end position="50"/>
    </location>
</feature>
<comment type="similarity">
    <text evidence="4">In the C-terminal section; belongs to the transpeptidase family.</text>
</comment>
<dbReference type="GO" id="GO:0008360">
    <property type="term" value="P:regulation of cell shape"/>
    <property type="evidence" value="ECO:0007669"/>
    <property type="project" value="UniProtKB-KW"/>
</dbReference>
<protein>
    <recommendedName>
        <fullName evidence="7">Penicillin-binding protein 1A</fullName>
        <ecNumber evidence="23">2.4.99.28</ecNumber>
        <ecNumber evidence="6">3.4.16.4</ecNumber>
    </recommendedName>
</protein>
<comment type="function">
    <text evidence="1">Cell wall formation. Synthesis of cross-linked peptidoglycan from the lipid intermediates. The enzyme has a penicillin-insensitive transglycosylase N-terminal domain (formation of linear glycan strands) and a penicillin-sensitive transpeptidase C-terminal domain (cross-linking of the peptide subunits).</text>
</comment>
<organism evidence="30 31">
    <name type="scientific">Anaerosolibacter carboniphilus</name>
    <dbReference type="NCBI Taxonomy" id="1417629"/>
    <lineage>
        <taxon>Bacteria</taxon>
        <taxon>Bacillati</taxon>
        <taxon>Bacillota</taxon>
        <taxon>Clostridia</taxon>
        <taxon>Peptostreptococcales</taxon>
        <taxon>Thermotaleaceae</taxon>
        <taxon>Anaerosolibacter</taxon>
    </lineage>
</organism>
<evidence type="ECO:0000256" key="17">
    <source>
        <dbReference type="ARBA" id="ARBA00022989"/>
    </source>
</evidence>
<sequence length="955" mass="105630">MSENNERKTKDTKKKKKKKKYSILRVILVFIILAGFIGSGVMGGLVFALVKSAKPIDVTKLDSVLSENSFIFDEEGNLIEKVESNELRMPVEYDQIPTHLKNAIIAIEDRNFEKHNGVSIKGIFRAALENLKAGAKVQGASTITQQLAKNLYLSNEKEYSRKIVEAYYAMQIESQLSKNQILTAYLNSSYFGAGARGVQAAAHAYFSKDVSELDLAESALIAGITKNPSKFSPLKTLRKEDVDPSKHFIIDDSDAIYTIVYDDRFKERQSLVLKLMKDENMIAEEEYQAALAEDIQSRLKPGGRQVSSGITSYFVDQVKHDVIQALMKELDKTEEEAKDMLYNQGLRIYSTMDLKMQKELEKAYEDNKNFPELVAKKDKAGNILSKTGSILLYKYDNLINGSGQLVISKDSYQYDPAGNLILLKGHQLSFDPLYDNGDVKGIQVNVRDVYNLSSSKEYLMYKGGPINIPHQYKSYDDKKNLIVDKEFLDSNPGFFEKTANGTLLVGKDHYYISDQGIAQPQSAMVIMDYRSGEIKALVGGRDIKGRRLYNRAINPRQPGSAIKPLSVYTPAIDNGWTAADVVDDAPNYDHNGNLWPKNSYKGFHGLSTLREGLQWSINVLAVKITEQIGVNTSIDYLKKFGITTLDEKGGTSDLNLAAMSLGGMTNGISPLEITAAYGALANGGVYISPKSFVKITDRDGNVILEHTSFKNLVVKPEVAFIVTDMLKSVVSGGTGHRAKLDNGNENMPVAGKTGTTSDNYDAWFVGYTPYYVGGVWIGNDVQMQLASGSTVSAQLWKTVMSKVHAGLPTRNFEKPENVVSAMVDTKSGKLPTELSYRDPRNTVRSEYFVKGTVPSEYDDVHVELEVDTSTNKLATPYCPPTLIEKRVFVKRKVPITGGILPDDYGYEAPGECDVHFPGSEGIITDPLNPLPPSTGGANPDMSEDPQEDIIDSNTN</sequence>
<dbReference type="InterPro" id="IPR001264">
    <property type="entry name" value="Glyco_trans_51"/>
</dbReference>
<feature type="domain" description="Glycosyl transferase family 51" evidence="29">
    <location>
        <begin position="76"/>
        <end position="237"/>
    </location>
</feature>
<keyword evidence="12 27" id="KW-0812">Transmembrane</keyword>
<keyword evidence="15" id="KW-0735">Signal-anchor</keyword>
<evidence type="ECO:0000256" key="12">
    <source>
        <dbReference type="ARBA" id="ARBA00022692"/>
    </source>
</evidence>
<keyword evidence="11 30" id="KW-0808">Transferase</keyword>
<dbReference type="GO" id="GO:0071555">
    <property type="term" value="P:cell wall organization"/>
    <property type="evidence" value="ECO:0007669"/>
    <property type="project" value="UniProtKB-KW"/>
</dbReference>
<evidence type="ECO:0000256" key="26">
    <source>
        <dbReference type="SAM" id="MobiDB-lite"/>
    </source>
</evidence>
<dbReference type="InterPro" id="IPR023346">
    <property type="entry name" value="Lysozyme-like_dom_sf"/>
</dbReference>
<reference evidence="30 31" key="1">
    <citation type="submission" date="2020-08" db="EMBL/GenBank/DDBJ databases">
        <title>Genomic Encyclopedia of Type Strains, Phase IV (KMG-IV): sequencing the most valuable type-strain genomes for metagenomic binning, comparative biology and taxonomic classification.</title>
        <authorList>
            <person name="Goeker M."/>
        </authorList>
    </citation>
    <scope>NUCLEOTIDE SEQUENCE [LARGE SCALE GENOMIC DNA]</scope>
    <source>
        <strain evidence="30 31">DSM 103526</strain>
    </source>
</reference>
<evidence type="ECO:0000256" key="16">
    <source>
        <dbReference type="ARBA" id="ARBA00022984"/>
    </source>
</evidence>
<dbReference type="InterPro" id="IPR001460">
    <property type="entry name" value="PCN-bd_Tpept"/>
</dbReference>
<dbReference type="InterPro" id="IPR012338">
    <property type="entry name" value="Beta-lactam/transpept-like"/>
</dbReference>
<dbReference type="Pfam" id="PF00905">
    <property type="entry name" value="Transpeptidase"/>
    <property type="match status" value="1"/>
</dbReference>
<dbReference type="InterPro" id="IPR036950">
    <property type="entry name" value="PBP_transglycosylase"/>
</dbReference>
<evidence type="ECO:0000256" key="4">
    <source>
        <dbReference type="ARBA" id="ARBA00007090"/>
    </source>
</evidence>
<dbReference type="GO" id="GO:0046677">
    <property type="term" value="P:response to antibiotic"/>
    <property type="evidence" value="ECO:0007669"/>
    <property type="project" value="UniProtKB-KW"/>
</dbReference>
<keyword evidence="31" id="KW-1185">Reference proteome</keyword>
<dbReference type="AlphaFoldDB" id="A0A841KRN6"/>
<accession>A0A841KRN6</accession>
<evidence type="ECO:0000256" key="11">
    <source>
        <dbReference type="ARBA" id="ARBA00022679"/>
    </source>
</evidence>
<comment type="pathway">
    <text evidence="25">Glycan biosynthesis.</text>
</comment>
<dbReference type="SUPFAM" id="SSF53955">
    <property type="entry name" value="Lysozyme-like"/>
    <property type="match status" value="1"/>
</dbReference>
<evidence type="ECO:0000259" key="29">
    <source>
        <dbReference type="Pfam" id="PF00912"/>
    </source>
</evidence>
<evidence type="ECO:0000256" key="6">
    <source>
        <dbReference type="ARBA" id="ARBA00012448"/>
    </source>
</evidence>
<comment type="similarity">
    <text evidence="5">In the N-terminal section; belongs to the glycosyltransferase 51 family.</text>
</comment>
<dbReference type="InterPro" id="IPR050396">
    <property type="entry name" value="Glycosyltr_51/Transpeptidase"/>
</dbReference>
<evidence type="ECO:0000256" key="13">
    <source>
        <dbReference type="ARBA" id="ARBA00022801"/>
    </source>
</evidence>
<feature type="region of interest" description="Disordered" evidence="26">
    <location>
        <begin position="920"/>
        <end position="955"/>
    </location>
</feature>
<evidence type="ECO:0000256" key="9">
    <source>
        <dbReference type="ARBA" id="ARBA00022670"/>
    </source>
</evidence>
<dbReference type="EC" id="3.4.16.4" evidence="6"/>
<dbReference type="GO" id="GO:0009002">
    <property type="term" value="F:serine-type D-Ala-D-Ala carboxypeptidase activity"/>
    <property type="evidence" value="ECO:0007669"/>
    <property type="project" value="UniProtKB-EC"/>
</dbReference>
<evidence type="ECO:0000256" key="22">
    <source>
        <dbReference type="ARBA" id="ARBA00034000"/>
    </source>
</evidence>
<keyword evidence="21" id="KW-0961">Cell wall biogenesis/degradation</keyword>
<evidence type="ECO:0000256" key="24">
    <source>
        <dbReference type="ARBA" id="ARBA00049902"/>
    </source>
</evidence>
<dbReference type="GO" id="GO:0008955">
    <property type="term" value="F:peptidoglycan glycosyltransferase activity"/>
    <property type="evidence" value="ECO:0007669"/>
    <property type="project" value="UniProtKB-EC"/>
</dbReference>
<comment type="subcellular location">
    <subcellularLocation>
        <location evidence="2">Cell membrane</location>
        <topology evidence="2">Single-pass type II membrane protein</topology>
    </subcellularLocation>
</comment>
<comment type="catalytic activity">
    <reaction evidence="22">
        <text>Preferential cleavage: (Ac)2-L-Lys-D-Ala-|-D-Ala. Also transpeptidation of peptidyl-alanyl moieties that are N-acyl substituents of D-alanine.</text>
        <dbReference type="EC" id="3.4.16.4"/>
    </reaction>
</comment>
<feature type="compositionally biased region" description="Acidic residues" evidence="26">
    <location>
        <begin position="941"/>
        <end position="955"/>
    </location>
</feature>
<evidence type="ECO:0000256" key="7">
    <source>
        <dbReference type="ARBA" id="ARBA00018638"/>
    </source>
</evidence>
<dbReference type="RefSeq" id="WP_184310560.1">
    <property type="nucleotide sequence ID" value="NZ_JACHEN010000011.1"/>
</dbReference>
<keyword evidence="19" id="KW-0046">Antibiotic resistance</keyword>
<feature type="domain" description="Penicillin-binding protein transpeptidase" evidence="28">
    <location>
        <begin position="523"/>
        <end position="800"/>
    </location>
</feature>
<dbReference type="PANTHER" id="PTHR32282:SF33">
    <property type="entry name" value="PEPTIDOGLYCAN GLYCOSYLTRANSFERASE"/>
    <property type="match status" value="1"/>
</dbReference>
<dbReference type="EC" id="2.4.99.28" evidence="23"/>
<dbReference type="Pfam" id="PF00912">
    <property type="entry name" value="Transgly"/>
    <property type="match status" value="1"/>
</dbReference>
<evidence type="ECO:0000259" key="28">
    <source>
        <dbReference type="Pfam" id="PF00905"/>
    </source>
</evidence>
<dbReference type="SUPFAM" id="SSF56601">
    <property type="entry name" value="beta-lactamase/transpeptidase-like"/>
    <property type="match status" value="1"/>
</dbReference>
<keyword evidence="9" id="KW-0645">Protease</keyword>
<evidence type="ECO:0000313" key="30">
    <source>
        <dbReference type="EMBL" id="MBB6216021.1"/>
    </source>
</evidence>
<keyword evidence="16" id="KW-0573">Peptidoglycan synthesis</keyword>
<dbReference type="UniPathway" id="UPA00219"/>
<evidence type="ECO:0000256" key="25">
    <source>
        <dbReference type="ARBA" id="ARBA00060592"/>
    </source>
</evidence>
<dbReference type="Proteomes" id="UP000579281">
    <property type="component" value="Unassembled WGS sequence"/>
</dbReference>
<keyword evidence="20" id="KW-0511">Multifunctional enzyme</keyword>
<proteinExistence type="inferred from homology"/>
<keyword evidence="14" id="KW-0133">Cell shape</keyword>
<evidence type="ECO:0000256" key="23">
    <source>
        <dbReference type="ARBA" id="ARBA00044770"/>
    </source>
</evidence>
<keyword evidence="18 27" id="KW-0472">Membrane</keyword>
<dbReference type="Gene3D" id="1.10.3810.10">
    <property type="entry name" value="Biosynthetic peptidoglycan transglycosylase-like"/>
    <property type="match status" value="1"/>
</dbReference>
<evidence type="ECO:0000256" key="3">
    <source>
        <dbReference type="ARBA" id="ARBA00004752"/>
    </source>
</evidence>
<evidence type="ECO:0000256" key="27">
    <source>
        <dbReference type="SAM" id="Phobius"/>
    </source>
</evidence>
<evidence type="ECO:0000256" key="10">
    <source>
        <dbReference type="ARBA" id="ARBA00022676"/>
    </source>
</evidence>
<evidence type="ECO:0000256" key="21">
    <source>
        <dbReference type="ARBA" id="ARBA00023316"/>
    </source>
</evidence>
<evidence type="ECO:0000256" key="1">
    <source>
        <dbReference type="ARBA" id="ARBA00002624"/>
    </source>
</evidence>
<keyword evidence="17 27" id="KW-1133">Transmembrane helix</keyword>
<evidence type="ECO:0000256" key="8">
    <source>
        <dbReference type="ARBA" id="ARBA00022645"/>
    </source>
</evidence>
<gene>
    <name evidence="30" type="ORF">HNQ80_002112</name>
</gene>